<dbReference type="PhylomeDB" id="B4H656"/>
<organism evidence="10">
    <name type="scientific">Drosophila persimilis</name>
    <name type="common">Fruit fly</name>
    <dbReference type="NCBI Taxonomy" id="7234"/>
    <lineage>
        <taxon>Eukaryota</taxon>
        <taxon>Metazoa</taxon>
        <taxon>Ecdysozoa</taxon>
        <taxon>Arthropoda</taxon>
        <taxon>Hexapoda</taxon>
        <taxon>Insecta</taxon>
        <taxon>Pterygota</taxon>
        <taxon>Neoptera</taxon>
        <taxon>Endopterygota</taxon>
        <taxon>Diptera</taxon>
        <taxon>Brachycera</taxon>
        <taxon>Muscomorpha</taxon>
        <taxon>Ephydroidea</taxon>
        <taxon>Drosophilidae</taxon>
        <taxon>Drosophila</taxon>
        <taxon>Sophophora</taxon>
    </lineage>
</organism>
<accession>B4H656</accession>
<protein>
    <submittedName>
        <fullName evidence="9">GL20380</fullName>
    </submittedName>
</protein>
<evidence type="ECO:0000256" key="6">
    <source>
        <dbReference type="ARBA" id="ARBA00023170"/>
    </source>
</evidence>
<evidence type="ECO:0000256" key="5">
    <source>
        <dbReference type="ARBA" id="ARBA00023136"/>
    </source>
</evidence>
<feature type="transmembrane region" description="Helical" evidence="8">
    <location>
        <begin position="509"/>
        <end position="530"/>
    </location>
</feature>
<dbReference type="PANTHER" id="PTHR42643">
    <property type="entry name" value="IONOTROPIC RECEPTOR 20A-RELATED"/>
    <property type="match status" value="1"/>
</dbReference>
<dbReference type="PANTHER" id="PTHR42643:SF39">
    <property type="entry name" value="IONOTROPIC RECEPTOR 56A-RELATED"/>
    <property type="match status" value="1"/>
</dbReference>
<evidence type="ECO:0000256" key="4">
    <source>
        <dbReference type="ARBA" id="ARBA00022989"/>
    </source>
</evidence>
<gene>
    <name evidence="9" type="primary">Dper\GL20380</name>
    <name evidence="9" type="ORF">Dper_GL20380</name>
</gene>
<keyword evidence="2" id="KW-1003">Cell membrane</keyword>
<feature type="transmembrane region" description="Helical" evidence="8">
    <location>
        <begin position="322"/>
        <end position="342"/>
    </location>
</feature>
<evidence type="ECO:0000256" key="2">
    <source>
        <dbReference type="ARBA" id="ARBA00022475"/>
    </source>
</evidence>
<evidence type="ECO:0000256" key="3">
    <source>
        <dbReference type="ARBA" id="ARBA00022692"/>
    </source>
</evidence>
<dbReference type="SUPFAM" id="SSF53850">
    <property type="entry name" value="Periplasmic binding protein-like II"/>
    <property type="match status" value="1"/>
</dbReference>
<dbReference type="eggNOG" id="ENOG502TM0I">
    <property type="taxonomic scope" value="Eukaryota"/>
</dbReference>
<dbReference type="HOGENOM" id="CLU_028766_1_0_1"/>
<dbReference type="InterPro" id="IPR052192">
    <property type="entry name" value="Insect_Ionotropic_Sensory_Rcpt"/>
</dbReference>
<dbReference type="GO" id="GO:0005886">
    <property type="term" value="C:plasma membrane"/>
    <property type="evidence" value="ECO:0007669"/>
    <property type="project" value="UniProtKB-SubCell"/>
</dbReference>
<evidence type="ECO:0000313" key="10">
    <source>
        <dbReference type="Proteomes" id="UP000008744"/>
    </source>
</evidence>
<keyword evidence="7" id="KW-0325">Glycoprotein</keyword>
<dbReference type="Gene3D" id="1.10.287.70">
    <property type="match status" value="1"/>
</dbReference>
<keyword evidence="6" id="KW-0675">Receptor</keyword>
<feature type="transmembrane region" description="Helical" evidence="8">
    <location>
        <begin position="261"/>
        <end position="281"/>
    </location>
</feature>
<evidence type="ECO:0000313" key="9">
    <source>
        <dbReference type="EMBL" id="EDW33280.1"/>
    </source>
</evidence>
<dbReference type="AlphaFoldDB" id="B4H656"/>
<keyword evidence="5 8" id="KW-0472">Membrane</keyword>
<proteinExistence type="predicted"/>
<sequence>MFPLLVVSEYGGESSTLHTLDTPRIQLAVKANASSYRLTGNFTERALVVVYLGESLLDPSAAELLPQLLDELHELQIVFVSREDPTSWQQELFSYCYQKGFLHVILIHQSSLYTYLPYPSIQVVELSNLSEYFIRERQTCNFLGFTIRTVCTDLAPRDFKYVDQKNQQLRSGYMYSALKEFADRCNATLADVPIPGVEVINRYESVFQMLYSKEIDFVSYPKDLQWDVKSSLPLSILNEYFVVPHAPPIASYMYFAKPFGWTLWLILVATVFYVTIMLFLVRSGRERGQRRRPQIGVCFLRSLSHFLYISNYETRISGWQDLLVYIILTLGGFTLTNVYLAMLSSMLTSGLYEPQYNTLESLAKAPYSTLHDDYYLRSFVMKSFLPEAVRRNSISMNGSMLRKLRDGLDTRFMYCLYEDRLELVLRQQYLLKTPRCKVITQSIGFALESHVVPNSLPYLRMFNEYTRRIQEYGILAKMKSDTWTQLIENGMYSLMRDEDPSAKAYNMEFYFFAFFLWALGLAFSMLVFVWELVKQRYCLNWVLIGRP</sequence>
<keyword evidence="4 8" id="KW-1133">Transmembrane helix</keyword>
<evidence type="ECO:0000256" key="7">
    <source>
        <dbReference type="ARBA" id="ARBA00023180"/>
    </source>
</evidence>
<reference evidence="9 10" key="1">
    <citation type="journal article" date="2007" name="Nature">
        <title>Evolution of genes and genomes on the Drosophila phylogeny.</title>
        <authorList>
            <consortium name="Drosophila 12 Genomes Consortium"/>
            <person name="Clark A.G."/>
            <person name="Eisen M.B."/>
            <person name="Smith D.R."/>
            <person name="Bergman C.M."/>
            <person name="Oliver B."/>
            <person name="Markow T.A."/>
            <person name="Kaufman T.C."/>
            <person name="Kellis M."/>
            <person name="Gelbart W."/>
            <person name="Iyer V.N."/>
            <person name="Pollard D.A."/>
            <person name="Sackton T.B."/>
            <person name="Larracuente A.M."/>
            <person name="Singh N.D."/>
            <person name="Abad J.P."/>
            <person name="Abt D.N."/>
            <person name="Adryan B."/>
            <person name="Aguade M."/>
            <person name="Akashi H."/>
            <person name="Anderson W.W."/>
            <person name="Aquadro C.F."/>
            <person name="Ardell D.H."/>
            <person name="Arguello R."/>
            <person name="Artieri C.G."/>
            <person name="Barbash D.A."/>
            <person name="Barker D."/>
            <person name="Barsanti P."/>
            <person name="Batterham P."/>
            <person name="Batzoglou S."/>
            <person name="Begun D."/>
            <person name="Bhutkar A."/>
            <person name="Blanco E."/>
            <person name="Bosak S.A."/>
            <person name="Bradley R.K."/>
            <person name="Brand A.D."/>
            <person name="Brent M.R."/>
            <person name="Brooks A.N."/>
            <person name="Brown R.H."/>
            <person name="Butlin R.K."/>
            <person name="Caggese C."/>
            <person name="Calvi B.R."/>
            <person name="Bernardo de Carvalho A."/>
            <person name="Caspi A."/>
            <person name="Castrezana S."/>
            <person name="Celniker S.E."/>
            <person name="Chang J.L."/>
            <person name="Chapple C."/>
            <person name="Chatterji S."/>
            <person name="Chinwalla A."/>
            <person name="Civetta A."/>
            <person name="Clifton S.W."/>
            <person name="Comeron J.M."/>
            <person name="Costello J.C."/>
            <person name="Coyne J.A."/>
            <person name="Daub J."/>
            <person name="David R.G."/>
            <person name="Delcher A.L."/>
            <person name="Delehaunty K."/>
            <person name="Do C.B."/>
            <person name="Ebling H."/>
            <person name="Edwards K."/>
            <person name="Eickbush T."/>
            <person name="Evans J.D."/>
            <person name="Filipski A."/>
            <person name="Findeiss S."/>
            <person name="Freyhult E."/>
            <person name="Fulton L."/>
            <person name="Fulton R."/>
            <person name="Garcia A.C."/>
            <person name="Gardiner A."/>
            <person name="Garfield D.A."/>
            <person name="Garvin B.E."/>
            <person name="Gibson G."/>
            <person name="Gilbert D."/>
            <person name="Gnerre S."/>
            <person name="Godfrey J."/>
            <person name="Good R."/>
            <person name="Gotea V."/>
            <person name="Gravely B."/>
            <person name="Greenberg A.J."/>
            <person name="Griffiths-Jones S."/>
            <person name="Gross S."/>
            <person name="Guigo R."/>
            <person name="Gustafson E.A."/>
            <person name="Haerty W."/>
            <person name="Hahn M.W."/>
            <person name="Halligan D.L."/>
            <person name="Halpern A.L."/>
            <person name="Halter G.M."/>
            <person name="Han M.V."/>
            <person name="Heger A."/>
            <person name="Hillier L."/>
            <person name="Hinrichs A.S."/>
            <person name="Holmes I."/>
            <person name="Hoskins R.A."/>
            <person name="Hubisz M.J."/>
            <person name="Hultmark D."/>
            <person name="Huntley M.A."/>
            <person name="Jaffe D.B."/>
            <person name="Jagadeeshan S."/>
            <person name="Jeck W.R."/>
            <person name="Johnson J."/>
            <person name="Jones C.D."/>
            <person name="Jordan W.C."/>
            <person name="Karpen G.H."/>
            <person name="Kataoka E."/>
            <person name="Keightley P.D."/>
            <person name="Kheradpour P."/>
            <person name="Kirkness E.F."/>
            <person name="Koerich L.B."/>
            <person name="Kristiansen K."/>
            <person name="Kudrna D."/>
            <person name="Kulathinal R.J."/>
            <person name="Kumar S."/>
            <person name="Kwok R."/>
            <person name="Lander E."/>
            <person name="Langley C.H."/>
            <person name="Lapoint R."/>
            <person name="Lazzaro B.P."/>
            <person name="Lee S.J."/>
            <person name="Levesque L."/>
            <person name="Li R."/>
            <person name="Lin C.F."/>
            <person name="Lin M.F."/>
            <person name="Lindblad-Toh K."/>
            <person name="Llopart A."/>
            <person name="Long M."/>
            <person name="Low L."/>
            <person name="Lozovsky E."/>
            <person name="Lu J."/>
            <person name="Luo M."/>
            <person name="Machado C.A."/>
            <person name="Makalowski W."/>
            <person name="Marzo M."/>
            <person name="Matsuda M."/>
            <person name="Matzkin L."/>
            <person name="McAllister B."/>
            <person name="McBride C.S."/>
            <person name="McKernan B."/>
            <person name="McKernan K."/>
            <person name="Mendez-Lago M."/>
            <person name="Minx P."/>
            <person name="Mollenhauer M.U."/>
            <person name="Montooth K."/>
            <person name="Mount S.M."/>
            <person name="Mu X."/>
            <person name="Myers E."/>
            <person name="Negre B."/>
            <person name="Newfeld S."/>
            <person name="Nielsen R."/>
            <person name="Noor M.A."/>
            <person name="O'Grady P."/>
            <person name="Pachter L."/>
            <person name="Papaceit M."/>
            <person name="Parisi M.J."/>
            <person name="Parisi M."/>
            <person name="Parts L."/>
            <person name="Pedersen J.S."/>
            <person name="Pesole G."/>
            <person name="Phillippy A.M."/>
            <person name="Ponting C.P."/>
            <person name="Pop M."/>
            <person name="Porcelli D."/>
            <person name="Powell J.R."/>
            <person name="Prohaska S."/>
            <person name="Pruitt K."/>
            <person name="Puig M."/>
            <person name="Quesneville H."/>
            <person name="Ram K.R."/>
            <person name="Rand D."/>
            <person name="Rasmussen M.D."/>
            <person name="Reed L.K."/>
            <person name="Reenan R."/>
            <person name="Reily A."/>
            <person name="Remington K.A."/>
            <person name="Rieger T.T."/>
            <person name="Ritchie M.G."/>
            <person name="Robin C."/>
            <person name="Rogers Y.H."/>
            <person name="Rohde C."/>
            <person name="Rozas J."/>
            <person name="Rubenfield M.J."/>
            <person name="Ruiz A."/>
            <person name="Russo S."/>
            <person name="Salzberg S.L."/>
            <person name="Sanchez-Gracia A."/>
            <person name="Saranga D.J."/>
            <person name="Sato H."/>
            <person name="Schaeffer S.W."/>
            <person name="Schatz M.C."/>
            <person name="Schlenke T."/>
            <person name="Schwartz R."/>
            <person name="Segarra C."/>
            <person name="Singh R.S."/>
            <person name="Sirot L."/>
            <person name="Sirota M."/>
            <person name="Sisneros N.B."/>
            <person name="Smith C.D."/>
            <person name="Smith T.F."/>
            <person name="Spieth J."/>
            <person name="Stage D.E."/>
            <person name="Stark A."/>
            <person name="Stephan W."/>
            <person name="Strausberg R.L."/>
            <person name="Strempel S."/>
            <person name="Sturgill D."/>
            <person name="Sutton G."/>
            <person name="Sutton G.G."/>
            <person name="Tao W."/>
            <person name="Teichmann S."/>
            <person name="Tobari Y.N."/>
            <person name="Tomimura Y."/>
            <person name="Tsolas J.M."/>
            <person name="Valente V.L."/>
            <person name="Venter E."/>
            <person name="Venter J.C."/>
            <person name="Vicario S."/>
            <person name="Vieira F.G."/>
            <person name="Vilella A.J."/>
            <person name="Villasante A."/>
            <person name="Walenz B."/>
            <person name="Wang J."/>
            <person name="Wasserman M."/>
            <person name="Watts T."/>
            <person name="Wilson D."/>
            <person name="Wilson R.K."/>
            <person name="Wing R.A."/>
            <person name="Wolfner M.F."/>
            <person name="Wong A."/>
            <person name="Wong G.K."/>
            <person name="Wu C.I."/>
            <person name="Wu G."/>
            <person name="Yamamoto D."/>
            <person name="Yang H.P."/>
            <person name="Yang S.P."/>
            <person name="Yorke J.A."/>
            <person name="Yoshida K."/>
            <person name="Zdobnov E."/>
            <person name="Zhang P."/>
            <person name="Zhang Y."/>
            <person name="Zimin A.V."/>
            <person name="Baldwin J."/>
            <person name="Abdouelleil A."/>
            <person name="Abdulkadir J."/>
            <person name="Abebe A."/>
            <person name="Abera B."/>
            <person name="Abreu J."/>
            <person name="Acer S.C."/>
            <person name="Aftuck L."/>
            <person name="Alexander A."/>
            <person name="An P."/>
            <person name="Anderson E."/>
            <person name="Anderson S."/>
            <person name="Arachi H."/>
            <person name="Azer M."/>
            <person name="Bachantsang P."/>
            <person name="Barry A."/>
            <person name="Bayul T."/>
            <person name="Berlin A."/>
            <person name="Bessette D."/>
            <person name="Bloom T."/>
            <person name="Blye J."/>
            <person name="Boguslavskiy L."/>
            <person name="Bonnet C."/>
            <person name="Boukhgalter B."/>
            <person name="Bourzgui I."/>
            <person name="Brown A."/>
            <person name="Cahill P."/>
            <person name="Channer S."/>
            <person name="Cheshatsang Y."/>
            <person name="Chuda L."/>
            <person name="Citroen M."/>
            <person name="Collymore A."/>
            <person name="Cooke P."/>
            <person name="Costello M."/>
            <person name="D'Aco K."/>
            <person name="Daza R."/>
            <person name="De Haan G."/>
            <person name="DeGray S."/>
            <person name="DeMaso C."/>
            <person name="Dhargay N."/>
            <person name="Dooley K."/>
            <person name="Dooley E."/>
            <person name="Doricent M."/>
            <person name="Dorje P."/>
            <person name="Dorjee K."/>
            <person name="Dupes A."/>
            <person name="Elong R."/>
            <person name="Falk J."/>
            <person name="Farina A."/>
            <person name="Faro S."/>
            <person name="Ferguson D."/>
            <person name="Fisher S."/>
            <person name="Foley C.D."/>
            <person name="Franke A."/>
            <person name="Friedrich D."/>
            <person name="Gadbois L."/>
            <person name="Gearin G."/>
            <person name="Gearin C.R."/>
            <person name="Giannoukos G."/>
            <person name="Goode T."/>
            <person name="Graham J."/>
            <person name="Grandbois E."/>
            <person name="Grewal S."/>
            <person name="Gyaltsen K."/>
            <person name="Hafez N."/>
            <person name="Hagos B."/>
            <person name="Hall J."/>
            <person name="Henson C."/>
            <person name="Hollinger A."/>
            <person name="Honan T."/>
            <person name="Huard M.D."/>
            <person name="Hughes L."/>
            <person name="Hurhula B."/>
            <person name="Husby M.E."/>
            <person name="Kamat A."/>
            <person name="Kanga B."/>
            <person name="Kashin S."/>
            <person name="Khazanovich D."/>
            <person name="Kisner P."/>
            <person name="Lance K."/>
            <person name="Lara M."/>
            <person name="Lee W."/>
            <person name="Lennon N."/>
            <person name="Letendre F."/>
            <person name="LeVine R."/>
            <person name="Lipovsky A."/>
            <person name="Liu X."/>
            <person name="Liu J."/>
            <person name="Liu S."/>
            <person name="Lokyitsang T."/>
            <person name="Lokyitsang Y."/>
            <person name="Lubonja R."/>
            <person name="Lui A."/>
            <person name="MacDonald P."/>
            <person name="Magnisalis V."/>
            <person name="Maru K."/>
            <person name="Matthews C."/>
            <person name="McCusker W."/>
            <person name="McDonough S."/>
            <person name="Mehta T."/>
            <person name="Meldrim J."/>
            <person name="Meneus L."/>
            <person name="Mihai O."/>
            <person name="Mihalev A."/>
            <person name="Mihova T."/>
            <person name="Mittelman R."/>
            <person name="Mlenga V."/>
            <person name="Montmayeur A."/>
            <person name="Mulrain L."/>
            <person name="Navidi A."/>
            <person name="Naylor J."/>
            <person name="Negash T."/>
            <person name="Nguyen T."/>
            <person name="Nguyen N."/>
            <person name="Nicol R."/>
            <person name="Norbu C."/>
            <person name="Norbu N."/>
            <person name="Novod N."/>
            <person name="O'Neill B."/>
            <person name="Osman S."/>
            <person name="Markiewicz E."/>
            <person name="Oyono O.L."/>
            <person name="Patti C."/>
            <person name="Phunkhang P."/>
            <person name="Pierre F."/>
            <person name="Priest M."/>
            <person name="Raghuraman S."/>
            <person name="Rege F."/>
            <person name="Reyes R."/>
            <person name="Rise C."/>
            <person name="Rogov P."/>
            <person name="Ross K."/>
            <person name="Ryan E."/>
            <person name="Settipalli S."/>
            <person name="Shea T."/>
            <person name="Sherpa N."/>
            <person name="Shi L."/>
            <person name="Shih D."/>
            <person name="Sparrow T."/>
            <person name="Spaulding J."/>
            <person name="Stalker J."/>
            <person name="Stange-Thomann N."/>
            <person name="Stavropoulos S."/>
            <person name="Stone C."/>
            <person name="Strader C."/>
            <person name="Tesfaye S."/>
            <person name="Thomson T."/>
            <person name="Thoulutsang Y."/>
            <person name="Thoulutsang D."/>
            <person name="Topham K."/>
            <person name="Topping I."/>
            <person name="Tsamla T."/>
            <person name="Vassiliev H."/>
            <person name="Vo A."/>
            <person name="Wangchuk T."/>
            <person name="Wangdi T."/>
            <person name="Weiand M."/>
            <person name="Wilkinson J."/>
            <person name="Wilson A."/>
            <person name="Yadav S."/>
            <person name="Young G."/>
            <person name="Yu Q."/>
            <person name="Zembek L."/>
            <person name="Zhong D."/>
            <person name="Zimmer A."/>
            <person name="Zwirko Z."/>
            <person name="Jaffe D.B."/>
            <person name="Alvarez P."/>
            <person name="Brockman W."/>
            <person name="Butler J."/>
            <person name="Chin C."/>
            <person name="Gnerre S."/>
            <person name="Grabherr M."/>
            <person name="Kleber M."/>
            <person name="Mauceli E."/>
            <person name="MacCallum I."/>
        </authorList>
    </citation>
    <scope>NUCLEOTIDE SEQUENCE [LARGE SCALE GENOMIC DNA]</scope>
    <source>
        <strain evidence="10">MSH-3 / Tucson 14011-0111.49</strain>
    </source>
</reference>
<dbReference type="OrthoDB" id="5984008at2759"/>
<name>B4H656_DROPE</name>
<dbReference type="OMA" id="YCFKEGF"/>
<keyword evidence="3 8" id="KW-0812">Transmembrane</keyword>
<evidence type="ECO:0000256" key="8">
    <source>
        <dbReference type="SAM" id="Phobius"/>
    </source>
</evidence>
<keyword evidence="10" id="KW-1185">Reference proteome</keyword>
<evidence type="ECO:0000256" key="1">
    <source>
        <dbReference type="ARBA" id="ARBA00004651"/>
    </source>
</evidence>
<dbReference type="Proteomes" id="UP000008744">
    <property type="component" value="Unassembled WGS sequence"/>
</dbReference>
<dbReference type="EMBL" id="CH479213">
    <property type="protein sequence ID" value="EDW33280.1"/>
    <property type="molecule type" value="Genomic_DNA"/>
</dbReference>
<comment type="subcellular location">
    <subcellularLocation>
        <location evidence="1">Cell membrane</location>
        <topology evidence="1">Multi-pass membrane protein</topology>
    </subcellularLocation>
</comment>